<accession>A0A919J2N7</accession>
<name>A0A919J2N7_9ACTN</name>
<evidence type="ECO:0000313" key="2">
    <source>
        <dbReference type="Proteomes" id="UP000598174"/>
    </source>
</evidence>
<dbReference type="AlphaFoldDB" id="A0A919J2N7"/>
<sequence length="244" mass="24996">MKSIKACLNGGRPAPASPTDLAAEAAAAVAAGAEAVHVHPRDPAGRESLAAEDIGAALVAIRRAVPGLRVGVSTGLWITGGDAPRRAAHIAAWRALPDFTSVNVGEEGFTDLVRLLTARGVGVEAGVWRPAEAQAVAGLALERVLIEVLDTPAAAAVPAADAILAALDEAGWTGERLLHGEQDACWPLIAHAGRLGLPTRVGLEDTLVLPDGSPAPGNAALVEKALEVWRSARHDAGERLDPGR</sequence>
<reference evidence="1" key="1">
    <citation type="submission" date="2021-01" db="EMBL/GenBank/DDBJ databases">
        <title>Whole genome shotgun sequence of Actinoplanes ferrugineus NBRC 15555.</title>
        <authorList>
            <person name="Komaki H."/>
            <person name="Tamura T."/>
        </authorList>
    </citation>
    <scope>NUCLEOTIDE SEQUENCE</scope>
    <source>
        <strain evidence="1">NBRC 15555</strain>
    </source>
</reference>
<dbReference type="RefSeq" id="WP_203819322.1">
    <property type="nucleotide sequence ID" value="NZ_BAAABP010000063.1"/>
</dbReference>
<dbReference type="InterPro" id="IPR008567">
    <property type="entry name" value="BKACE"/>
</dbReference>
<organism evidence="1 2">
    <name type="scientific">Paractinoplanes ferrugineus</name>
    <dbReference type="NCBI Taxonomy" id="113564"/>
    <lineage>
        <taxon>Bacteria</taxon>
        <taxon>Bacillati</taxon>
        <taxon>Actinomycetota</taxon>
        <taxon>Actinomycetes</taxon>
        <taxon>Micromonosporales</taxon>
        <taxon>Micromonosporaceae</taxon>
        <taxon>Paractinoplanes</taxon>
    </lineage>
</organism>
<dbReference type="Gene3D" id="3.20.20.70">
    <property type="entry name" value="Aldolase class I"/>
    <property type="match status" value="1"/>
</dbReference>
<protein>
    <recommendedName>
        <fullName evidence="3">3-keto-5-aminohexanoate cleavage protein</fullName>
    </recommendedName>
</protein>
<gene>
    <name evidence="1" type="ORF">Afe05nite_47000</name>
</gene>
<dbReference type="Pfam" id="PF05853">
    <property type="entry name" value="BKACE"/>
    <property type="match status" value="1"/>
</dbReference>
<dbReference type="PANTHER" id="PTHR37418">
    <property type="entry name" value="3-KETO-5-AMINOHEXANOATE CLEAVAGE ENZYME-RELATED"/>
    <property type="match status" value="1"/>
</dbReference>
<dbReference type="PANTHER" id="PTHR37418:SF1">
    <property type="entry name" value="3-KETO-5-AMINOHEXANOATE CLEAVAGE PROTEIN"/>
    <property type="match status" value="1"/>
</dbReference>
<dbReference type="Proteomes" id="UP000598174">
    <property type="component" value="Unassembled WGS sequence"/>
</dbReference>
<dbReference type="InterPro" id="IPR013785">
    <property type="entry name" value="Aldolase_TIM"/>
</dbReference>
<evidence type="ECO:0000313" key="1">
    <source>
        <dbReference type="EMBL" id="GIE12860.1"/>
    </source>
</evidence>
<keyword evidence="2" id="KW-1185">Reference proteome</keyword>
<dbReference type="GO" id="GO:0043720">
    <property type="term" value="F:3-keto-5-aminohexanoate cleavage activity"/>
    <property type="evidence" value="ECO:0007669"/>
    <property type="project" value="InterPro"/>
</dbReference>
<dbReference type="EMBL" id="BOMM01000044">
    <property type="protein sequence ID" value="GIE12860.1"/>
    <property type="molecule type" value="Genomic_DNA"/>
</dbReference>
<evidence type="ECO:0008006" key="3">
    <source>
        <dbReference type="Google" id="ProtNLM"/>
    </source>
</evidence>
<comment type="caution">
    <text evidence="1">The sequence shown here is derived from an EMBL/GenBank/DDBJ whole genome shotgun (WGS) entry which is preliminary data.</text>
</comment>
<proteinExistence type="predicted"/>